<dbReference type="RefSeq" id="WP_013002455.1">
    <property type="nucleotide sequence ID" value="NC_013929.1"/>
</dbReference>
<evidence type="ECO:0000313" key="3">
    <source>
        <dbReference type="Proteomes" id="UP000001444"/>
    </source>
</evidence>
<dbReference type="GeneID" id="24311572"/>
<proteinExistence type="predicted"/>
<sequence length="186" mass="20362">MIVIYTPAGGEPEHYDARDLRVSEASIVQRTVDMKWDEIQKGLEGEDLDAMRGIVWVIKKRQTPELRFGDFDPRVSEMVTRMSEREVADYVENAFSMVGTDPDLTRERVAEILSELPDSAAATPEHARALIARLAKDPKDQPDPEPGEAEENGESSSPTPTSSAPETPTSPSSDTSSTTPQTSSTA</sequence>
<feature type="region of interest" description="Disordered" evidence="1">
    <location>
        <begin position="133"/>
        <end position="186"/>
    </location>
</feature>
<name>C9ZDU3_STRSW</name>
<organism evidence="2 3">
    <name type="scientific">Streptomyces scabiei (strain 87.22)</name>
    <dbReference type="NCBI Taxonomy" id="680198"/>
    <lineage>
        <taxon>Bacteria</taxon>
        <taxon>Bacillati</taxon>
        <taxon>Actinomycetota</taxon>
        <taxon>Actinomycetes</taxon>
        <taxon>Kitasatosporales</taxon>
        <taxon>Streptomycetaceae</taxon>
        <taxon>Streptomyces</taxon>
    </lineage>
</organism>
<accession>C9ZDU3</accession>
<dbReference type="KEGG" id="scb:SCAB_48161"/>
<dbReference type="HOGENOM" id="CLU_1453688_0_0_11"/>
<dbReference type="eggNOG" id="ENOG5030KUE">
    <property type="taxonomic scope" value="Bacteria"/>
</dbReference>
<evidence type="ECO:0000313" key="2">
    <source>
        <dbReference type="EMBL" id="CBG71867.1"/>
    </source>
</evidence>
<dbReference type="EMBL" id="FN554889">
    <property type="protein sequence ID" value="CBG71867.1"/>
    <property type="molecule type" value="Genomic_DNA"/>
</dbReference>
<evidence type="ECO:0000256" key="1">
    <source>
        <dbReference type="SAM" id="MobiDB-lite"/>
    </source>
</evidence>
<dbReference type="AlphaFoldDB" id="C9ZDU3"/>
<reference evidence="2 3" key="1">
    <citation type="journal article" date="2010" name="Mol. Plant Microbe Interact.">
        <title>Streptomyces scabies 87-22 contains a coronafacic acid-like biosynthetic cluster that contributes to plant-microbe interactions.</title>
        <authorList>
            <person name="Bignell D.R."/>
            <person name="Seipke R.F."/>
            <person name="Huguet-Tapia J.C."/>
            <person name="Chambers A.H."/>
            <person name="Parry R.J."/>
            <person name="Loria R."/>
        </authorList>
    </citation>
    <scope>NUCLEOTIDE SEQUENCE [LARGE SCALE GENOMIC DNA]</scope>
    <source>
        <strain evidence="2 3">87.22</strain>
    </source>
</reference>
<feature type="compositionally biased region" description="Low complexity" evidence="1">
    <location>
        <begin position="155"/>
        <end position="186"/>
    </location>
</feature>
<keyword evidence="3" id="KW-1185">Reference proteome</keyword>
<protein>
    <submittedName>
        <fullName evidence="2">Uncharacterized protein</fullName>
    </submittedName>
</protein>
<dbReference type="Proteomes" id="UP000001444">
    <property type="component" value="Chromosome"/>
</dbReference>
<gene>
    <name evidence="2" type="ordered locus">SCAB_48161</name>
</gene>
<feature type="compositionally biased region" description="Acidic residues" evidence="1">
    <location>
        <begin position="143"/>
        <end position="153"/>
    </location>
</feature>
<dbReference type="STRING" id="680198.SCAB_48161"/>